<dbReference type="AlphaFoldDB" id="A0A6A6Z5W9"/>
<evidence type="ECO:0000313" key="6">
    <source>
        <dbReference type="RefSeq" id="XP_033582621.1"/>
    </source>
</evidence>
<dbReference type="PANTHER" id="PTHR24198:SF165">
    <property type="entry name" value="ANKYRIN REPEAT-CONTAINING PROTEIN-RELATED"/>
    <property type="match status" value="1"/>
</dbReference>
<keyword evidence="1" id="KW-0677">Repeat</keyword>
<dbReference type="PANTHER" id="PTHR24198">
    <property type="entry name" value="ANKYRIN REPEAT AND PROTEIN KINASE DOMAIN-CONTAINING PROTEIN"/>
    <property type="match status" value="1"/>
</dbReference>
<dbReference type="Proteomes" id="UP000504636">
    <property type="component" value="Unplaced"/>
</dbReference>
<reference evidence="4 6" key="1">
    <citation type="journal article" date="2020" name="Stud. Mycol.">
        <title>101 Dothideomycetes genomes: a test case for predicting lifestyles and emergence of pathogens.</title>
        <authorList>
            <person name="Haridas S."/>
            <person name="Albert R."/>
            <person name="Binder M."/>
            <person name="Bloem J."/>
            <person name="Labutti K."/>
            <person name="Salamov A."/>
            <person name="Andreopoulos B."/>
            <person name="Baker S."/>
            <person name="Barry K."/>
            <person name="Bills G."/>
            <person name="Bluhm B."/>
            <person name="Cannon C."/>
            <person name="Castanera R."/>
            <person name="Culley D."/>
            <person name="Daum C."/>
            <person name="Ezra D."/>
            <person name="Gonzalez J."/>
            <person name="Henrissat B."/>
            <person name="Kuo A."/>
            <person name="Liang C."/>
            <person name="Lipzen A."/>
            <person name="Lutzoni F."/>
            <person name="Magnuson J."/>
            <person name="Mondo S."/>
            <person name="Nolan M."/>
            <person name="Ohm R."/>
            <person name="Pangilinan J."/>
            <person name="Park H.-J."/>
            <person name="Ramirez L."/>
            <person name="Alfaro M."/>
            <person name="Sun H."/>
            <person name="Tritt A."/>
            <person name="Yoshinaga Y."/>
            <person name="Zwiers L.-H."/>
            <person name="Turgeon B."/>
            <person name="Goodwin S."/>
            <person name="Spatafora J."/>
            <person name="Crous P."/>
            <person name="Grigoriev I."/>
        </authorList>
    </citation>
    <scope>NUCLEOTIDE SEQUENCE</scope>
    <source>
        <strain evidence="4 6">CBS 304.34</strain>
    </source>
</reference>
<dbReference type="PROSITE" id="PS50088">
    <property type="entry name" value="ANK_REPEAT"/>
    <property type="match status" value="1"/>
</dbReference>
<accession>A0A6A6Z5W9</accession>
<evidence type="ECO:0000256" key="3">
    <source>
        <dbReference type="PROSITE-ProRule" id="PRU00023"/>
    </source>
</evidence>
<reference evidence="6" key="2">
    <citation type="submission" date="2020-04" db="EMBL/GenBank/DDBJ databases">
        <authorList>
            <consortium name="NCBI Genome Project"/>
        </authorList>
    </citation>
    <scope>NUCLEOTIDE SEQUENCE</scope>
    <source>
        <strain evidence="6">CBS 304.34</strain>
    </source>
</reference>
<dbReference type="OrthoDB" id="539213at2759"/>
<organism evidence="4">
    <name type="scientific">Mytilinidion resinicola</name>
    <dbReference type="NCBI Taxonomy" id="574789"/>
    <lineage>
        <taxon>Eukaryota</taxon>
        <taxon>Fungi</taxon>
        <taxon>Dikarya</taxon>
        <taxon>Ascomycota</taxon>
        <taxon>Pezizomycotina</taxon>
        <taxon>Dothideomycetes</taxon>
        <taxon>Pleosporomycetidae</taxon>
        <taxon>Mytilinidiales</taxon>
        <taxon>Mytilinidiaceae</taxon>
        <taxon>Mytilinidion</taxon>
    </lineage>
</organism>
<evidence type="ECO:0000313" key="4">
    <source>
        <dbReference type="EMBL" id="KAF2815657.1"/>
    </source>
</evidence>
<evidence type="ECO:0008006" key="7">
    <source>
        <dbReference type="Google" id="ProtNLM"/>
    </source>
</evidence>
<sequence length="322" mass="36636">MLLSLRGDNPIGDDLYLRAMYDTRVFQLLLQCRADVNSYTRNAPPLLHRVLELRRRIRIDHSNDNIIVRILLDAGADMDRLWIRCHSDGTPHRASLPLALAAAGVDLDLVTMLIEAGADVNGHEPMSRRSYTRPLIHLVENPNLSFGRQFQVICKLLELGADPNVRAIHYHGRRPALLDIVLMIGLLIDHGADLEQLDHHGRNFAQRHPPNGFLWGIDNVLEERRSPRILMKVALDRKLPGLLPVKYILPKTEAALHKLQTTPETRENKAAVTEAGKELKDCWGLCRSIYDTFTLDQLPVELRCFWGENHDHIERLLASLTD</sequence>
<proteinExistence type="predicted"/>
<dbReference type="PROSITE" id="PS50297">
    <property type="entry name" value="ANK_REP_REGION"/>
    <property type="match status" value="1"/>
</dbReference>
<evidence type="ECO:0000313" key="5">
    <source>
        <dbReference type="Proteomes" id="UP000504636"/>
    </source>
</evidence>
<keyword evidence="5" id="KW-1185">Reference proteome</keyword>
<dbReference type="Gene3D" id="1.25.40.20">
    <property type="entry name" value="Ankyrin repeat-containing domain"/>
    <property type="match status" value="1"/>
</dbReference>
<gene>
    <name evidence="4 6" type="ORF">BDZ99DRAFT_120386</name>
</gene>
<keyword evidence="2 3" id="KW-0040">ANK repeat</keyword>
<dbReference type="RefSeq" id="XP_033582621.1">
    <property type="nucleotide sequence ID" value="XM_033712514.1"/>
</dbReference>
<reference evidence="6" key="3">
    <citation type="submission" date="2025-04" db="UniProtKB">
        <authorList>
            <consortium name="RefSeq"/>
        </authorList>
    </citation>
    <scope>IDENTIFICATION</scope>
    <source>
        <strain evidence="6">CBS 304.34</strain>
    </source>
</reference>
<evidence type="ECO:0000256" key="2">
    <source>
        <dbReference type="ARBA" id="ARBA00023043"/>
    </source>
</evidence>
<feature type="repeat" description="ANK" evidence="3">
    <location>
        <begin position="93"/>
        <end position="125"/>
    </location>
</feature>
<name>A0A6A6Z5W9_9PEZI</name>
<dbReference type="GeneID" id="54453407"/>
<evidence type="ECO:0000256" key="1">
    <source>
        <dbReference type="ARBA" id="ARBA00022737"/>
    </source>
</evidence>
<dbReference type="InterPro" id="IPR036770">
    <property type="entry name" value="Ankyrin_rpt-contain_sf"/>
</dbReference>
<dbReference type="SUPFAM" id="SSF48403">
    <property type="entry name" value="Ankyrin repeat"/>
    <property type="match status" value="1"/>
</dbReference>
<dbReference type="EMBL" id="MU003693">
    <property type="protein sequence ID" value="KAF2815657.1"/>
    <property type="molecule type" value="Genomic_DNA"/>
</dbReference>
<protein>
    <recommendedName>
        <fullName evidence="7">Ankyrin</fullName>
    </recommendedName>
</protein>
<dbReference type="InterPro" id="IPR002110">
    <property type="entry name" value="Ankyrin_rpt"/>
</dbReference>